<dbReference type="Proteomes" id="UP000247409">
    <property type="component" value="Unassembled WGS sequence"/>
</dbReference>
<organism evidence="3 4">
    <name type="scientific">Gracilariopsis chorda</name>
    <dbReference type="NCBI Taxonomy" id="448386"/>
    <lineage>
        <taxon>Eukaryota</taxon>
        <taxon>Rhodophyta</taxon>
        <taxon>Florideophyceae</taxon>
        <taxon>Rhodymeniophycidae</taxon>
        <taxon>Gracilariales</taxon>
        <taxon>Gracilariaceae</taxon>
        <taxon>Gracilariopsis</taxon>
    </lineage>
</organism>
<dbReference type="PANTHER" id="PTHR10366:SF831">
    <property type="entry name" value="NAD-DEPENDENT EPIMERASE_DEHYDRATASE DOMAIN-CONTAINING PROTEIN"/>
    <property type="match status" value="1"/>
</dbReference>
<evidence type="ECO:0000313" key="3">
    <source>
        <dbReference type="EMBL" id="PXF46271.1"/>
    </source>
</evidence>
<dbReference type="STRING" id="448386.A0A2V3IVX5"/>
<protein>
    <submittedName>
        <fullName evidence="3">Cinnamoyl-CoA reductase 1</fullName>
    </submittedName>
</protein>
<reference evidence="3 4" key="1">
    <citation type="journal article" date="2018" name="Mol. Biol. Evol.">
        <title>Analysis of the draft genome of the red seaweed Gracilariopsis chorda provides insights into genome size evolution in Rhodophyta.</title>
        <authorList>
            <person name="Lee J."/>
            <person name="Yang E.C."/>
            <person name="Graf L."/>
            <person name="Yang J.H."/>
            <person name="Qiu H."/>
            <person name="Zel Zion U."/>
            <person name="Chan C.X."/>
            <person name="Stephens T.G."/>
            <person name="Weber A.P.M."/>
            <person name="Boo G.H."/>
            <person name="Boo S.M."/>
            <person name="Kim K.M."/>
            <person name="Shin Y."/>
            <person name="Jung M."/>
            <person name="Lee S.J."/>
            <person name="Yim H.S."/>
            <person name="Lee J.H."/>
            <person name="Bhattacharya D."/>
            <person name="Yoon H.S."/>
        </authorList>
    </citation>
    <scope>NUCLEOTIDE SEQUENCE [LARGE SCALE GENOMIC DNA]</scope>
    <source>
        <strain evidence="3 4">SKKU-2015</strain>
        <tissue evidence="3">Whole body</tissue>
    </source>
</reference>
<keyword evidence="4" id="KW-1185">Reference proteome</keyword>
<evidence type="ECO:0000256" key="1">
    <source>
        <dbReference type="ARBA" id="ARBA00023002"/>
    </source>
</evidence>
<feature type="domain" description="NAD-dependent epimerase/dehydratase" evidence="2">
    <location>
        <begin position="9"/>
        <end position="262"/>
    </location>
</feature>
<dbReference type="InterPro" id="IPR001509">
    <property type="entry name" value="Epimerase_deHydtase"/>
</dbReference>
<dbReference type="EMBL" id="NBIV01000041">
    <property type="protein sequence ID" value="PXF46271.1"/>
    <property type="molecule type" value="Genomic_DNA"/>
</dbReference>
<gene>
    <name evidence="3" type="ORF">BWQ96_03927</name>
</gene>
<dbReference type="Pfam" id="PF01370">
    <property type="entry name" value="Epimerase"/>
    <property type="match status" value="1"/>
</dbReference>
<dbReference type="Gene3D" id="3.40.50.720">
    <property type="entry name" value="NAD(P)-binding Rossmann-like Domain"/>
    <property type="match status" value="1"/>
</dbReference>
<dbReference type="PANTHER" id="PTHR10366">
    <property type="entry name" value="NAD DEPENDENT EPIMERASE/DEHYDRATASE"/>
    <property type="match status" value="1"/>
</dbReference>
<sequence length="340" mass="37919">MDTCVEKCVAVTGASSFIGSHVVRELLSKNYLVRGTARDPSSPKLESLKSLPNGKNLSLVKADMLQPQTFPSLLQNANALIHVATPVFIGPDGKYPFSSFEEGLEQQLKPAVEGTRALLHAAAEAGIKKVILTSSVSAISVVPTDPEVLDERCWSDEEYCRKIQRSNEGIYNLSKLLQERLAWELAESLQIKLVSINPTYVLGPVVLPSSCDSLSMLSMLLRGHGLPKHRCKEGMIPNHYHRFVDVREVAEAHVLALEREDAEGRYMLFSHYVHCADIYRLLCEHEAFRKFPERQTDSNQALRQPIPFDNSKVRKLGVREIPWQDTIRATANSLADTSSV</sequence>
<evidence type="ECO:0000313" key="4">
    <source>
        <dbReference type="Proteomes" id="UP000247409"/>
    </source>
</evidence>
<evidence type="ECO:0000259" key="2">
    <source>
        <dbReference type="Pfam" id="PF01370"/>
    </source>
</evidence>
<dbReference type="FunFam" id="3.40.50.720:FF:000085">
    <property type="entry name" value="Dihydroflavonol reductase"/>
    <property type="match status" value="1"/>
</dbReference>
<name>A0A2V3IVX5_9FLOR</name>
<dbReference type="InterPro" id="IPR050425">
    <property type="entry name" value="NAD(P)_dehydrat-like"/>
</dbReference>
<accession>A0A2V3IVX5</accession>
<proteinExistence type="predicted"/>
<comment type="caution">
    <text evidence="3">The sequence shown here is derived from an EMBL/GenBank/DDBJ whole genome shotgun (WGS) entry which is preliminary data.</text>
</comment>
<dbReference type="SUPFAM" id="SSF51735">
    <property type="entry name" value="NAD(P)-binding Rossmann-fold domains"/>
    <property type="match status" value="1"/>
</dbReference>
<dbReference type="AlphaFoldDB" id="A0A2V3IVX5"/>
<keyword evidence="1" id="KW-0560">Oxidoreductase</keyword>
<dbReference type="GO" id="GO:0016616">
    <property type="term" value="F:oxidoreductase activity, acting on the CH-OH group of donors, NAD or NADP as acceptor"/>
    <property type="evidence" value="ECO:0007669"/>
    <property type="project" value="TreeGrafter"/>
</dbReference>
<dbReference type="InterPro" id="IPR036291">
    <property type="entry name" value="NAD(P)-bd_dom_sf"/>
</dbReference>
<dbReference type="OrthoDB" id="2735536at2759"/>